<reference evidence="1 2" key="1">
    <citation type="submission" date="2017-02" db="EMBL/GenBank/DDBJ databases">
        <authorList>
            <person name="Peterson S.W."/>
        </authorList>
    </citation>
    <scope>NUCLEOTIDE SEQUENCE [LARGE SCALE GENOMIC DNA]</scope>
    <source>
        <strain evidence="1">C6</strain>
    </source>
</reference>
<name>A0A1R7QAJ2_ACIJO</name>
<sequence length="202" mass="23265">MSAETLTILQKRQAIERGLSQYLQGTLLEQVLNHWEAKYGDQPSFVLNRFLSEICTTEELRYFRKDMLKNVLAEMAQVEKQVLLNPSAKASKSEQGGAALLDALTFFMQNICQAVKAVDMQEFEREVKMQLDALSIVVDKYQALNDRAVLEALPMTQYAQVLTVCYENYCEFYGPAKADQLYAHVKRQVKEHYPMVDMHRLI</sequence>
<dbReference type="EMBL" id="FUUY01000002">
    <property type="protein sequence ID" value="SJX21285.1"/>
    <property type="molecule type" value="Genomic_DNA"/>
</dbReference>
<protein>
    <submittedName>
        <fullName evidence="1">Uncharacterized protein</fullName>
    </submittedName>
</protein>
<proteinExistence type="predicted"/>
<evidence type="ECO:0000313" key="1">
    <source>
        <dbReference type="EMBL" id="SJX21285.1"/>
    </source>
</evidence>
<dbReference type="RefSeq" id="WP_087011509.1">
    <property type="nucleotide sequence ID" value="NZ_FUUY01000002.1"/>
</dbReference>
<dbReference type="Proteomes" id="UP000196240">
    <property type="component" value="Unassembled WGS sequence"/>
</dbReference>
<dbReference type="AlphaFoldDB" id="A0A1R7QAJ2"/>
<evidence type="ECO:0000313" key="2">
    <source>
        <dbReference type="Proteomes" id="UP000196240"/>
    </source>
</evidence>
<gene>
    <name evidence="1" type="ORF">ACNJC6_00895</name>
</gene>
<organism evidence="1 2">
    <name type="scientific">Acinetobacter johnsonii</name>
    <dbReference type="NCBI Taxonomy" id="40214"/>
    <lineage>
        <taxon>Bacteria</taxon>
        <taxon>Pseudomonadati</taxon>
        <taxon>Pseudomonadota</taxon>
        <taxon>Gammaproteobacteria</taxon>
        <taxon>Moraxellales</taxon>
        <taxon>Moraxellaceae</taxon>
        <taxon>Acinetobacter</taxon>
    </lineage>
</organism>
<accession>A0A1R7QAJ2</accession>